<dbReference type="Pfam" id="PF07722">
    <property type="entry name" value="Peptidase_C26"/>
    <property type="match status" value="1"/>
</dbReference>
<dbReference type="AlphaFoldDB" id="Q1N2L9"/>
<sequence length="231" mass="26467">MSDHCLVIVTGPRKRFPIGWWATRFSLMLCGVRCQYVTKLEELPNEPIHGVIIGGGDDIDPQHYGEDGDAKGDYDGHRDALEMEVVRQALIARVPIMGICRGAQLINVVLGGNLYGDIRPLRRRTRNRSTIFPNKQAHLLKDTQLTQLAKRSPIMINQLHHQAIKQVADPLKVSARDNDNFIQSVETHEPSFILGVQWHPEYLPYLKQQRKIFSHFCKQVRLSQKEWITES</sequence>
<proteinExistence type="predicted"/>
<accession>Q1N2L9</accession>
<dbReference type="STRING" id="207949.RED65_16161"/>
<name>Q1N2L9_9GAMM</name>
<dbReference type="InterPro" id="IPR011697">
    <property type="entry name" value="Peptidase_C26"/>
</dbReference>
<dbReference type="RefSeq" id="WP_007018197.1">
    <property type="nucleotide sequence ID" value="NZ_CH724116.1"/>
</dbReference>
<dbReference type="GO" id="GO:0016740">
    <property type="term" value="F:transferase activity"/>
    <property type="evidence" value="ECO:0007669"/>
    <property type="project" value="UniProtKB-KW"/>
</dbReference>
<dbReference type="SUPFAM" id="SSF52317">
    <property type="entry name" value="Class I glutamine amidotransferase-like"/>
    <property type="match status" value="1"/>
</dbReference>
<keyword evidence="2" id="KW-1185">Reference proteome</keyword>
<dbReference type="HOGENOM" id="CLU_030756_3_0_6"/>
<organism evidence="1 2">
    <name type="scientific">Bermanella marisrubri</name>
    <dbReference type="NCBI Taxonomy" id="207949"/>
    <lineage>
        <taxon>Bacteria</taxon>
        <taxon>Pseudomonadati</taxon>
        <taxon>Pseudomonadota</taxon>
        <taxon>Gammaproteobacteria</taxon>
        <taxon>Oceanospirillales</taxon>
        <taxon>Oceanospirillaceae</taxon>
        <taxon>Bermanella</taxon>
    </lineage>
</organism>
<protein>
    <submittedName>
        <fullName evidence="1">Predicted glutamine amidotransferase</fullName>
    </submittedName>
</protein>
<dbReference type="InterPro" id="IPR029062">
    <property type="entry name" value="Class_I_gatase-like"/>
</dbReference>
<dbReference type="OrthoDB" id="9813383at2"/>
<dbReference type="GO" id="GO:0033969">
    <property type="term" value="F:gamma-glutamyl-gamma-aminobutyrate hydrolase activity"/>
    <property type="evidence" value="ECO:0007669"/>
    <property type="project" value="TreeGrafter"/>
</dbReference>
<dbReference type="PANTHER" id="PTHR43235:SF1">
    <property type="entry name" value="GLUTAMINE AMIDOTRANSFERASE PB2B2.05-RELATED"/>
    <property type="match status" value="1"/>
</dbReference>
<dbReference type="Gene3D" id="3.40.50.880">
    <property type="match status" value="1"/>
</dbReference>
<keyword evidence="1" id="KW-0315">Glutamine amidotransferase</keyword>
<dbReference type="GO" id="GO:0006598">
    <property type="term" value="P:polyamine catabolic process"/>
    <property type="evidence" value="ECO:0007669"/>
    <property type="project" value="TreeGrafter"/>
</dbReference>
<dbReference type="GO" id="GO:0005829">
    <property type="term" value="C:cytosol"/>
    <property type="evidence" value="ECO:0007669"/>
    <property type="project" value="TreeGrafter"/>
</dbReference>
<dbReference type="InterPro" id="IPR044668">
    <property type="entry name" value="PuuD-like"/>
</dbReference>
<evidence type="ECO:0000313" key="1">
    <source>
        <dbReference type="EMBL" id="EAT12388.1"/>
    </source>
</evidence>
<comment type="caution">
    <text evidence="1">The sequence shown here is derived from an EMBL/GenBank/DDBJ whole genome shotgun (WGS) entry which is preliminary data.</text>
</comment>
<dbReference type="Proteomes" id="UP000004263">
    <property type="component" value="Unassembled WGS sequence"/>
</dbReference>
<dbReference type="PANTHER" id="PTHR43235">
    <property type="entry name" value="GLUTAMINE AMIDOTRANSFERASE PB2B2.05-RELATED"/>
    <property type="match status" value="1"/>
</dbReference>
<gene>
    <name evidence="1" type="ORF">RED65_16161</name>
</gene>
<keyword evidence="1" id="KW-0808">Transferase</keyword>
<dbReference type="EMBL" id="AAQH01000007">
    <property type="protein sequence ID" value="EAT12388.1"/>
    <property type="molecule type" value="Genomic_DNA"/>
</dbReference>
<dbReference type="CDD" id="cd01745">
    <property type="entry name" value="GATase1_2"/>
    <property type="match status" value="1"/>
</dbReference>
<dbReference type="PROSITE" id="PS51273">
    <property type="entry name" value="GATASE_TYPE_1"/>
    <property type="match status" value="1"/>
</dbReference>
<evidence type="ECO:0000313" key="2">
    <source>
        <dbReference type="Proteomes" id="UP000004263"/>
    </source>
</evidence>
<reference evidence="1 2" key="1">
    <citation type="submission" date="2006-03" db="EMBL/GenBank/DDBJ databases">
        <authorList>
            <person name="Pinhassi J."/>
            <person name="Pedros-Alio C."/>
            <person name="Ferriera S."/>
            <person name="Johnson J."/>
            <person name="Kravitz S."/>
            <person name="Halpern A."/>
            <person name="Remington K."/>
            <person name="Beeson K."/>
            <person name="Tran B."/>
            <person name="Rogers Y.-H."/>
            <person name="Friedman R."/>
            <person name="Venter J.C."/>
        </authorList>
    </citation>
    <scope>NUCLEOTIDE SEQUENCE [LARGE SCALE GENOMIC DNA]</scope>
    <source>
        <strain evidence="1 2">RED65</strain>
    </source>
</reference>